<organism evidence="2 3">
    <name type="scientific">Ficus carica</name>
    <name type="common">Common fig</name>
    <dbReference type="NCBI Taxonomy" id="3494"/>
    <lineage>
        <taxon>Eukaryota</taxon>
        <taxon>Viridiplantae</taxon>
        <taxon>Streptophyta</taxon>
        <taxon>Embryophyta</taxon>
        <taxon>Tracheophyta</taxon>
        <taxon>Spermatophyta</taxon>
        <taxon>Magnoliopsida</taxon>
        <taxon>eudicotyledons</taxon>
        <taxon>Gunneridae</taxon>
        <taxon>Pentapetalae</taxon>
        <taxon>rosids</taxon>
        <taxon>fabids</taxon>
        <taxon>Rosales</taxon>
        <taxon>Moraceae</taxon>
        <taxon>Ficeae</taxon>
        <taxon>Ficus</taxon>
    </lineage>
</organism>
<evidence type="ECO:0008006" key="4">
    <source>
        <dbReference type="Google" id="ProtNLM"/>
    </source>
</evidence>
<dbReference type="EMBL" id="BTGU01000008">
    <property type="protein sequence ID" value="GMN38588.1"/>
    <property type="molecule type" value="Genomic_DNA"/>
</dbReference>
<comment type="caution">
    <text evidence="2">The sequence shown here is derived from an EMBL/GenBank/DDBJ whole genome shotgun (WGS) entry which is preliminary data.</text>
</comment>
<feature type="region of interest" description="Disordered" evidence="1">
    <location>
        <begin position="81"/>
        <end position="107"/>
    </location>
</feature>
<keyword evidence="3" id="KW-1185">Reference proteome</keyword>
<reference evidence="2" key="1">
    <citation type="submission" date="2023-07" db="EMBL/GenBank/DDBJ databases">
        <title>draft genome sequence of fig (Ficus carica).</title>
        <authorList>
            <person name="Takahashi T."/>
            <person name="Nishimura K."/>
        </authorList>
    </citation>
    <scope>NUCLEOTIDE SEQUENCE</scope>
</reference>
<evidence type="ECO:0000313" key="2">
    <source>
        <dbReference type="EMBL" id="GMN38588.1"/>
    </source>
</evidence>
<proteinExistence type="predicted"/>
<evidence type="ECO:0000313" key="3">
    <source>
        <dbReference type="Proteomes" id="UP001187192"/>
    </source>
</evidence>
<sequence>MQNSRDNIDMKTSAYVWMYAGAELSWMRSRAEEIDQQCATDDDCYRSERKCREGLIAVCVGGRCTCVHVDAYDIPIITDPPVLSPSAGDENEDVDHASPTPAIPLNY</sequence>
<dbReference type="AlphaFoldDB" id="A0AA88CXG5"/>
<accession>A0AA88CXG5</accession>
<protein>
    <recommendedName>
        <fullName evidence="4">EB domain-containing protein</fullName>
    </recommendedName>
</protein>
<dbReference type="Proteomes" id="UP001187192">
    <property type="component" value="Unassembled WGS sequence"/>
</dbReference>
<name>A0AA88CXG5_FICCA</name>
<evidence type="ECO:0000256" key="1">
    <source>
        <dbReference type="SAM" id="MobiDB-lite"/>
    </source>
</evidence>
<gene>
    <name evidence="2" type="ORF">TIFTF001_007817</name>
</gene>